<evidence type="ECO:0000313" key="12">
    <source>
        <dbReference type="Proteomes" id="UP000232196"/>
    </source>
</evidence>
<feature type="transmembrane region" description="Helical" evidence="10">
    <location>
        <begin position="343"/>
        <end position="366"/>
    </location>
</feature>
<evidence type="ECO:0000256" key="1">
    <source>
        <dbReference type="ARBA" id="ARBA00004651"/>
    </source>
</evidence>
<dbReference type="PIRSF" id="PIRSF500217">
    <property type="entry name" value="AlgI"/>
    <property type="match status" value="1"/>
</dbReference>
<sequence length="502" mass="57928">MLFNSAHFLLFLPIVLILAKILKGTYQRVFLLLASLYFYNAWHPASIVCDDIRTSTWYENWIDLSFCNFNINLYIIILIVSMVVDYAAGRLMSKEGASEKFRRLCLIASLITNLGILAYFKYTNFLLEVFADLFNQISSGEPLKIEHLKIILPVGISFYTFQSMSYTIDVFRRNLEARKSFLDFALYVSFFPQLVAGPIVRAHTFFRDLDDTPKVTAEDVQIAFAQILMGFTRKIVFADNLAKVVDFTFNNYKILNPAEIWVGAMAFGWQIYFDFAGYTDIAIGTARLFGYKFDPNFNFPMVARNIADHWSRWHISFSTWIRDYIYIPLGGSRVGVLKGYRNLFITWLFAGIWHGAAYHFVLWGLWQGVMLGIHREYSKTKIAIWLNEKGGLSYDIGARVFTMFCLSFGFILFRAKTMKAAWAMMKSLVFAVPGGIYSVKTFVNYDYGILLVICFILSYYFSRNTIETIVENKKKFGVFVTANLFIILFFGAGGQNFLYFDF</sequence>
<dbReference type="RefSeq" id="WP_100707518.1">
    <property type="nucleotide sequence ID" value="NZ_NPDL01000006.1"/>
</dbReference>
<dbReference type="GO" id="GO:0016746">
    <property type="term" value="F:acyltransferase activity"/>
    <property type="evidence" value="ECO:0007669"/>
    <property type="project" value="UniProtKB-KW"/>
</dbReference>
<feature type="transmembrane region" description="Helical" evidence="10">
    <location>
        <begin position="396"/>
        <end position="413"/>
    </location>
</feature>
<dbReference type="InterPro" id="IPR028362">
    <property type="entry name" value="AlgI"/>
</dbReference>
<feature type="transmembrane region" description="Helical" evidence="10">
    <location>
        <begin position="6"/>
        <end position="22"/>
    </location>
</feature>
<evidence type="ECO:0000256" key="9">
    <source>
        <dbReference type="PIRNR" id="PIRNR016636"/>
    </source>
</evidence>
<keyword evidence="5 10" id="KW-0812">Transmembrane</keyword>
<evidence type="ECO:0000256" key="7">
    <source>
        <dbReference type="ARBA" id="ARBA00023136"/>
    </source>
</evidence>
<dbReference type="AlphaFoldDB" id="A0A2M9XAV2"/>
<evidence type="ECO:0008006" key="13">
    <source>
        <dbReference type="Google" id="ProtNLM"/>
    </source>
</evidence>
<evidence type="ECO:0000256" key="5">
    <source>
        <dbReference type="ARBA" id="ARBA00022692"/>
    </source>
</evidence>
<evidence type="ECO:0000256" key="8">
    <source>
        <dbReference type="ARBA" id="ARBA00023315"/>
    </source>
</evidence>
<dbReference type="PANTHER" id="PTHR13285:SF23">
    <property type="entry name" value="TEICHOIC ACID D-ALANYLTRANSFERASE"/>
    <property type="match status" value="1"/>
</dbReference>
<keyword evidence="12" id="KW-1185">Reference proteome</keyword>
<proteinExistence type="inferred from homology"/>
<organism evidence="11 12">
    <name type="scientific">Leptospira hartskeerlii</name>
    <dbReference type="NCBI Taxonomy" id="2023177"/>
    <lineage>
        <taxon>Bacteria</taxon>
        <taxon>Pseudomonadati</taxon>
        <taxon>Spirochaetota</taxon>
        <taxon>Spirochaetia</taxon>
        <taxon>Leptospirales</taxon>
        <taxon>Leptospiraceae</taxon>
        <taxon>Leptospira</taxon>
    </lineage>
</organism>
<evidence type="ECO:0000256" key="2">
    <source>
        <dbReference type="ARBA" id="ARBA00010323"/>
    </source>
</evidence>
<dbReference type="Pfam" id="PF03062">
    <property type="entry name" value="MBOAT"/>
    <property type="match status" value="1"/>
</dbReference>
<protein>
    <recommendedName>
        <fullName evidence="13">Membrane-bound O-acyltransferase family protein</fullName>
    </recommendedName>
</protein>
<feature type="transmembrane region" description="Helical" evidence="10">
    <location>
        <begin position="150"/>
        <end position="171"/>
    </location>
</feature>
<dbReference type="EMBL" id="NPDN01000007">
    <property type="protein sequence ID" value="PJZ24827.1"/>
    <property type="molecule type" value="Genomic_DNA"/>
</dbReference>
<dbReference type="GO" id="GO:0005886">
    <property type="term" value="C:plasma membrane"/>
    <property type="evidence" value="ECO:0007669"/>
    <property type="project" value="UniProtKB-SubCell"/>
</dbReference>
<feature type="transmembrane region" description="Helical" evidence="10">
    <location>
        <begin position="69"/>
        <end position="89"/>
    </location>
</feature>
<accession>A0A2M9XAV2</accession>
<keyword evidence="4 9" id="KW-0808">Transferase</keyword>
<evidence type="ECO:0000313" key="11">
    <source>
        <dbReference type="EMBL" id="PJZ24827.1"/>
    </source>
</evidence>
<comment type="similarity">
    <text evidence="2 9">Belongs to the membrane-bound acyltransferase family.</text>
</comment>
<feature type="transmembrane region" description="Helical" evidence="10">
    <location>
        <begin position="29"/>
        <end position="49"/>
    </location>
</feature>
<keyword evidence="6 10" id="KW-1133">Transmembrane helix</keyword>
<evidence type="ECO:0000256" key="10">
    <source>
        <dbReference type="SAM" id="Phobius"/>
    </source>
</evidence>
<dbReference type="InterPro" id="IPR004299">
    <property type="entry name" value="MBOAT_fam"/>
</dbReference>
<feature type="transmembrane region" description="Helical" evidence="10">
    <location>
        <begin position="445"/>
        <end position="462"/>
    </location>
</feature>
<dbReference type="InterPro" id="IPR024194">
    <property type="entry name" value="Ac/AlaTfrase_AlgI/DltB"/>
</dbReference>
<dbReference type="PANTHER" id="PTHR13285">
    <property type="entry name" value="ACYLTRANSFERASE"/>
    <property type="match status" value="1"/>
</dbReference>
<dbReference type="Proteomes" id="UP000232196">
    <property type="component" value="Unassembled WGS sequence"/>
</dbReference>
<keyword evidence="3 9" id="KW-1003">Cell membrane</keyword>
<gene>
    <name evidence="11" type="ORF">CH357_14700</name>
</gene>
<evidence type="ECO:0000256" key="4">
    <source>
        <dbReference type="ARBA" id="ARBA00022679"/>
    </source>
</evidence>
<comment type="caution">
    <text evidence="11">The sequence shown here is derived from an EMBL/GenBank/DDBJ whole genome shotgun (WGS) entry which is preliminary data.</text>
</comment>
<reference evidence="11 12" key="1">
    <citation type="submission" date="2017-07" db="EMBL/GenBank/DDBJ databases">
        <title>Leptospira spp. isolated from tropical soils.</title>
        <authorList>
            <person name="Thibeaux R."/>
            <person name="Iraola G."/>
            <person name="Ferres I."/>
            <person name="Bierque E."/>
            <person name="Girault D."/>
            <person name="Soupe-Gilbert M.-E."/>
            <person name="Picardeau M."/>
            <person name="Goarant C."/>
        </authorList>
    </citation>
    <scope>NUCLEOTIDE SEQUENCE [LARGE SCALE GENOMIC DNA]</scope>
    <source>
        <strain evidence="11 12">MCA1-C-A1</strain>
    </source>
</reference>
<evidence type="ECO:0000256" key="6">
    <source>
        <dbReference type="ARBA" id="ARBA00022989"/>
    </source>
</evidence>
<dbReference type="GO" id="GO:0042121">
    <property type="term" value="P:alginic acid biosynthetic process"/>
    <property type="evidence" value="ECO:0007669"/>
    <property type="project" value="InterPro"/>
</dbReference>
<keyword evidence="7 9" id="KW-0472">Membrane</keyword>
<keyword evidence="8 9" id="KW-0012">Acyltransferase</keyword>
<feature type="transmembrane region" description="Helical" evidence="10">
    <location>
        <begin position="420"/>
        <end position="439"/>
    </location>
</feature>
<comment type="subcellular location">
    <subcellularLocation>
        <location evidence="1">Cell membrane</location>
        <topology evidence="1">Multi-pass membrane protein</topology>
    </subcellularLocation>
</comment>
<dbReference type="PIRSF" id="PIRSF016636">
    <property type="entry name" value="AlgI_DltB"/>
    <property type="match status" value="1"/>
</dbReference>
<feature type="transmembrane region" description="Helical" evidence="10">
    <location>
        <begin position="476"/>
        <end position="500"/>
    </location>
</feature>
<feature type="transmembrane region" description="Helical" evidence="10">
    <location>
        <begin position="101"/>
        <end position="120"/>
    </location>
</feature>
<name>A0A2M9XAV2_9LEPT</name>
<dbReference type="InterPro" id="IPR051085">
    <property type="entry name" value="MB_O-acyltransferase"/>
</dbReference>
<dbReference type="OrthoDB" id="340310at2"/>
<evidence type="ECO:0000256" key="3">
    <source>
        <dbReference type="ARBA" id="ARBA00022475"/>
    </source>
</evidence>